<feature type="region of interest" description="Disordered" evidence="1">
    <location>
        <begin position="1359"/>
        <end position="1389"/>
    </location>
</feature>
<feature type="compositionally biased region" description="Basic residues" evidence="1">
    <location>
        <begin position="661"/>
        <end position="674"/>
    </location>
</feature>
<dbReference type="OrthoDB" id="412909at2759"/>
<reference evidence="2" key="1">
    <citation type="submission" date="2021-02" db="EMBL/GenBank/DDBJ databases">
        <authorList>
            <person name="Dougan E. K."/>
            <person name="Rhodes N."/>
            <person name="Thang M."/>
            <person name="Chan C."/>
        </authorList>
    </citation>
    <scope>NUCLEOTIDE SEQUENCE</scope>
</reference>
<protein>
    <submittedName>
        <fullName evidence="2">Uncharacterized protein</fullName>
    </submittedName>
</protein>
<name>A0A812HGM5_9DINO</name>
<dbReference type="InterPro" id="IPR011010">
    <property type="entry name" value="DNA_brk_join_enz"/>
</dbReference>
<dbReference type="EMBL" id="CAJNDS010000087">
    <property type="protein sequence ID" value="CAE6950518.1"/>
    <property type="molecule type" value="Genomic_DNA"/>
</dbReference>
<feature type="region of interest" description="Disordered" evidence="1">
    <location>
        <begin position="434"/>
        <end position="453"/>
    </location>
</feature>
<dbReference type="Proteomes" id="UP000604046">
    <property type="component" value="Unassembled WGS sequence"/>
</dbReference>
<keyword evidence="3" id="KW-1185">Reference proteome</keyword>
<proteinExistence type="predicted"/>
<dbReference type="SUPFAM" id="SSF56349">
    <property type="entry name" value="DNA breaking-rejoining enzymes"/>
    <property type="match status" value="1"/>
</dbReference>
<evidence type="ECO:0000313" key="2">
    <source>
        <dbReference type="EMBL" id="CAE6950518.1"/>
    </source>
</evidence>
<evidence type="ECO:0000256" key="1">
    <source>
        <dbReference type="SAM" id="MobiDB-lite"/>
    </source>
</evidence>
<sequence>MSATHRPTGRDLAVASARSEDLSSAVRYQLGLVFLGLSGLAQPGWLERSPDYEFIIQAGEVAKRLRPRVPAPPVPAGHGVSEEELRSLVPGTVAATRVEERTALRLSEPVDYVSVDVWEERLGILDSKPSRQHIGQCFIPLEPRFNKRPCTWSILKGASEVGFITCRFSLSTTPAPVRSLHVVNAARADELRLAWEPPSSDGDLPLRLPTDRVLVALALLSTKVLEQRLPAIAPVVVFYSDDTVWHERLILLPGDIDGYYWIWTPDSDIYEENLQGRAADGPEKVKVVPAGVRTLANLRHGVYRFRDPVTDDVLLAQVREAHRQHVSVYGAQRVDRSQMVHLPGGTSRSLDEEGTLSQQGPHNLGFFLSLEYQLGQKTVPMRGTDVMLGATDGVFFRDGFWIRGELVEDAVRDEWLVARRSELGLLHPGGLHGSGSGLGGEFQPEAAGTGLEQEKEMRDLRILPILFDSADERWRTLSEALPLYEEVEFDDFPLQGPRTVYHDVRQLRRLGMSWVQHHESWLKKSGVRVTDRSVHEHSSLCRVLDYMSSYDQLNIPSLACAEALNRRRSLIEVAHQGRPEAPSSEGRRDREGHGGRLCGGPGADPARGKETGEILKQNRLAAEERKQAVRRGDGGQGDKGGKPDKPGKGPGKGEIGELRSRRSQQRVGARRMRLRREAETVQALNELGGFSDERQWPAFCRNQAQSASLARIRRAHQNRAPAPESMTPQAALRQLLQKAGSSYGEGQPGQVVSYIRDRLSLPRDQAEPVMLEELLPRKELQMLIDFREHMMLSSEELAGVLEKGLENDKYFDPLLDSCPRKYHELIADMYGAKLLGFTTQPKVQVGLFCVSKKAGKQRLIVDARRANKIFKKPPSTVLGSVEAWGRLECEEDELFIAQEDVKDFFYRLQIPKDLGEFFAFPPIDACMLKDVLGYVPDEVRDLAGSEEAPIFPHMRVLPMGFSWAFHLAHEAHKTLACRTLPSASLLEDRRAAPVMSKARTNSAMLIYADNNNHLGVTRDRVESDQGRVLEALHEHGLDTHDHVYCTSLAESLAVRIDGLGGTVGPTAARDWRLDKALEACLWRPRLSGSELQVLVGHMTVRALINRGLMGLLRHCYVFIEECYDRRTRLWPSVVAELRWFRALMPLAVANIFSKWSGTVFATDACLTGYAVCAANMDAEEVRGVGQEDERWRFYRGEGEKLAPRAAALDTSAVFKDPVTVRPESTDAPQGSVNINPKFPEVPKEFLEGGRWRMLWNAPFSYKDPIHILECRSVLSTVKHVCRMLLTRAVASGNRAGNRMSKDTAAGGKREVQIFTREEARAANKRMRGPPLSEEMCTNRKTLRSVSPVRERWGRAAMERGLRENLKRSEKKRVRARRRQQKHGQRLRATRGERSLLELGSIAETTRKDYSKKLSGFYDFAAFHLLELALEKNLDEALLEYCDFLYLNGEGCNHGQKLQAALEYERPEMAREGRLRLPRFGRALKGWRKMSPPQCRMPMVEFLKSAISGLMIHAGFGEMALYNETSFSTYARPGELLKMKAADFVPANRAYQHAVLVLAPMERGEGTKAGVYDETLILDDSRAPWLTDALQLQTTKALKQGEEANLWSFSAAEYLRVWRKCVSALKIEEIAVSPYQNRHGGASRDHLLKLRSVQAIQRRGRWAVDSSARIYDKPGRLQQIVNKFSSKWEAFGEKVRANFLHYYRNGTCPVPAELLRVWNRL</sequence>
<gene>
    <name evidence="2" type="ORF">SNAT2548_LOCUS1554</name>
</gene>
<accession>A0A812HGM5</accession>
<evidence type="ECO:0000313" key="3">
    <source>
        <dbReference type="Proteomes" id="UP000604046"/>
    </source>
</evidence>
<comment type="caution">
    <text evidence="2">The sequence shown here is derived from an EMBL/GenBank/DDBJ whole genome shotgun (WGS) entry which is preliminary data.</text>
</comment>
<feature type="region of interest" description="Disordered" evidence="1">
    <location>
        <begin position="574"/>
        <end position="674"/>
    </location>
</feature>
<organism evidence="2 3">
    <name type="scientific">Symbiodinium natans</name>
    <dbReference type="NCBI Taxonomy" id="878477"/>
    <lineage>
        <taxon>Eukaryota</taxon>
        <taxon>Sar</taxon>
        <taxon>Alveolata</taxon>
        <taxon>Dinophyceae</taxon>
        <taxon>Suessiales</taxon>
        <taxon>Symbiodiniaceae</taxon>
        <taxon>Symbiodinium</taxon>
    </lineage>
</organism>
<dbReference type="InterPro" id="IPR043502">
    <property type="entry name" value="DNA/RNA_pol_sf"/>
</dbReference>
<dbReference type="SUPFAM" id="SSF56672">
    <property type="entry name" value="DNA/RNA polymerases"/>
    <property type="match status" value="1"/>
</dbReference>
<dbReference type="GO" id="GO:0003677">
    <property type="term" value="F:DNA binding"/>
    <property type="evidence" value="ECO:0007669"/>
    <property type="project" value="InterPro"/>
</dbReference>
<feature type="compositionally biased region" description="Basic residues" evidence="1">
    <location>
        <begin position="1368"/>
        <end position="1388"/>
    </location>
</feature>
<feature type="compositionally biased region" description="Basic and acidic residues" evidence="1">
    <location>
        <begin position="621"/>
        <end position="633"/>
    </location>
</feature>
<feature type="compositionally biased region" description="Basic and acidic residues" evidence="1">
    <location>
        <begin position="585"/>
        <end position="594"/>
    </location>
</feature>